<evidence type="ECO:0000256" key="2">
    <source>
        <dbReference type="ARBA" id="ARBA00022692"/>
    </source>
</evidence>
<reference evidence="8" key="1">
    <citation type="submission" date="2017-09" db="EMBL/GenBank/DDBJ databases">
        <title>Depth-based differentiation of microbial function through sediment-hosted aquifers and enrichment of novel symbionts in the deep terrestrial subsurface.</title>
        <authorList>
            <person name="Probst A.J."/>
            <person name="Ladd B."/>
            <person name="Jarett J.K."/>
            <person name="Geller-Mcgrath D.E."/>
            <person name="Sieber C.M.K."/>
            <person name="Emerson J.B."/>
            <person name="Anantharaman K."/>
            <person name="Thomas B.C."/>
            <person name="Malmstrom R."/>
            <person name="Stieglmeier M."/>
            <person name="Klingl A."/>
            <person name="Woyke T."/>
            <person name="Ryan C.M."/>
            <person name="Banfield J.F."/>
        </authorList>
    </citation>
    <scope>NUCLEOTIDE SEQUENCE [LARGE SCALE GENOMIC DNA]</scope>
</reference>
<dbReference type="AlphaFoldDB" id="A0A2M6Z4M1"/>
<feature type="transmembrane region" description="Helical" evidence="5">
    <location>
        <begin position="62"/>
        <end position="81"/>
    </location>
</feature>
<dbReference type="InterPro" id="IPR011990">
    <property type="entry name" value="TPR-like_helical_dom_sf"/>
</dbReference>
<feature type="transmembrane region" description="Helical" evidence="5">
    <location>
        <begin position="242"/>
        <end position="262"/>
    </location>
</feature>
<comment type="subcellular location">
    <subcellularLocation>
        <location evidence="1">Membrane</location>
        <topology evidence="1">Multi-pass membrane protein</topology>
    </subcellularLocation>
</comment>
<feature type="transmembrane region" description="Helical" evidence="5">
    <location>
        <begin position="193"/>
        <end position="211"/>
    </location>
</feature>
<evidence type="ECO:0000256" key="4">
    <source>
        <dbReference type="ARBA" id="ARBA00023136"/>
    </source>
</evidence>
<evidence type="ECO:0000256" key="3">
    <source>
        <dbReference type="ARBA" id="ARBA00022989"/>
    </source>
</evidence>
<dbReference type="PANTHER" id="PTHR37422:SF13">
    <property type="entry name" value="LIPOPOLYSACCHARIDE BIOSYNTHESIS PROTEIN PA4999-RELATED"/>
    <property type="match status" value="1"/>
</dbReference>
<name>A0A2M6Z4M1_9BACT</name>
<evidence type="ECO:0000256" key="5">
    <source>
        <dbReference type="SAM" id="Phobius"/>
    </source>
</evidence>
<feature type="transmembrane region" description="Helical" evidence="5">
    <location>
        <begin position="127"/>
        <end position="145"/>
    </location>
</feature>
<evidence type="ECO:0000313" key="7">
    <source>
        <dbReference type="EMBL" id="PIU47322.1"/>
    </source>
</evidence>
<dbReference type="Proteomes" id="UP000228777">
    <property type="component" value="Unassembled WGS sequence"/>
</dbReference>
<feature type="transmembrane region" description="Helical" evidence="5">
    <location>
        <begin position="425"/>
        <end position="442"/>
    </location>
</feature>
<keyword evidence="4 5" id="KW-0472">Membrane</keyword>
<dbReference type="InterPro" id="IPR007016">
    <property type="entry name" value="O-antigen_ligase-rel_domated"/>
</dbReference>
<evidence type="ECO:0000259" key="6">
    <source>
        <dbReference type="Pfam" id="PF04932"/>
    </source>
</evidence>
<dbReference type="Pfam" id="PF04932">
    <property type="entry name" value="Wzy_C"/>
    <property type="match status" value="1"/>
</dbReference>
<dbReference type="PANTHER" id="PTHR37422">
    <property type="entry name" value="TEICHURONIC ACID BIOSYNTHESIS PROTEIN TUAE"/>
    <property type="match status" value="1"/>
</dbReference>
<gene>
    <name evidence="7" type="ORF">COS93_00050</name>
</gene>
<feature type="domain" description="O-antigen ligase-related" evidence="6">
    <location>
        <begin position="248"/>
        <end position="379"/>
    </location>
</feature>
<dbReference type="InterPro" id="IPR051533">
    <property type="entry name" value="WaaL-like"/>
</dbReference>
<accession>A0A2M6Z4M1</accession>
<evidence type="ECO:0000313" key="8">
    <source>
        <dbReference type="Proteomes" id="UP000228777"/>
    </source>
</evidence>
<feature type="transmembrane region" description="Helical" evidence="5">
    <location>
        <begin position="401"/>
        <end position="419"/>
    </location>
</feature>
<feature type="transmembrane region" description="Helical" evidence="5">
    <location>
        <begin position="367"/>
        <end position="389"/>
    </location>
</feature>
<feature type="non-terminal residue" evidence="7">
    <location>
        <position position="677"/>
    </location>
</feature>
<sequence>MGKKSREKKERKETGELRPYFESETPFISFCLFIVKFGVYAILFTPLIFSGKFFFPFVGPKSLYFMGLTQVIFFTWLFLILQTKKYRPTPNAVFYSLLLFLIIVVLSSIFGADFLNSFWSKFERMTGLLMMFHLFAFFLVISSVFKKESDWQKFFSVSIFVAVLISFLALMDWAGVTALRISDRRGATIGNTSFLGTYLLFNLFFAIYLIFKSRKGWRIYSLFCLAVIASALFFANPGSARAAKISFLGGLFLFFLFFLAFYSSKRWIKIIGRVLLIISFAALFVAFFLVFQEGNFINQKFVEMGTKSRVATAEIALKGFKEKPLLGWGPENFELAFFKYFDPKLHLGEYGGEVWFDRTHNIVFDTLVSIGIFGFLSYLLIFGALFYFLWKKYLREKTIDFWTVSIFSVIPISYFIQNITVFDMISSYLMFFFVLGFVASFAKKGPEGGQKIILQSHPILSLLILLAFFVSFIKYFILPLQADSLLIKAVNASTSEKRIELYKKTLAASPLGRYQIREFLAQTTQGNTQANFNQPNKEDIKKELDFMIEELEKTKKESPLDYKSILRLGQLYMLYGLIEPPGLQKFSLAENTFKQAISLFPNNQQGYWTFAQVKLYQGDIEQALLLAEKATELEPRLLNSHLIELQIAKLKEDKDLLKKKVDEAIKINPLWESDLKK</sequence>
<keyword evidence="2 5" id="KW-0812">Transmembrane</keyword>
<feature type="transmembrane region" description="Helical" evidence="5">
    <location>
        <begin position="218"/>
        <end position="236"/>
    </location>
</feature>
<evidence type="ECO:0000256" key="1">
    <source>
        <dbReference type="ARBA" id="ARBA00004141"/>
    </source>
</evidence>
<comment type="caution">
    <text evidence="7">The sequence shown here is derived from an EMBL/GenBank/DDBJ whole genome shotgun (WGS) entry which is preliminary data.</text>
</comment>
<protein>
    <recommendedName>
        <fullName evidence="6">O-antigen ligase-related domain-containing protein</fullName>
    </recommendedName>
</protein>
<feature type="transmembrane region" description="Helical" evidence="5">
    <location>
        <begin position="274"/>
        <end position="291"/>
    </location>
</feature>
<feature type="transmembrane region" description="Helical" evidence="5">
    <location>
        <begin position="157"/>
        <end position="181"/>
    </location>
</feature>
<dbReference type="GO" id="GO:0016020">
    <property type="term" value="C:membrane"/>
    <property type="evidence" value="ECO:0007669"/>
    <property type="project" value="UniProtKB-SubCell"/>
</dbReference>
<feature type="transmembrane region" description="Helical" evidence="5">
    <location>
        <begin position="93"/>
        <end position="115"/>
    </location>
</feature>
<feature type="transmembrane region" description="Helical" evidence="5">
    <location>
        <begin position="454"/>
        <end position="477"/>
    </location>
</feature>
<organism evidence="7 8">
    <name type="scientific">bacterium (Candidatus Gribaldobacteria) CG07_land_8_20_14_0_80_33_18</name>
    <dbReference type="NCBI Taxonomy" id="2014272"/>
    <lineage>
        <taxon>Bacteria</taxon>
        <taxon>Candidatus Gribaldobacteria</taxon>
    </lineage>
</organism>
<dbReference type="EMBL" id="PEWP01000003">
    <property type="protein sequence ID" value="PIU47322.1"/>
    <property type="molecule type" value="Genomic_DNA"/>
</dbReference>
<proteinExistence type="predicted"/>
<keyword evidence="3 5" id="KW-1133">Transmembrane helix</keyword>
<dbReference type="SUPFAM" id="SSF48452">
    <property type="entry name" value="TPR-like"/>
    <property type="match status" value="1"/>
</dbReference>
<feature type="transmembrane region" description="Helical" evidence="5">
    <location>
        <begin position="27"/>
        <end position="50"/>
    </location>
</feature>
<dbReference type="Gene3D" id="1.25.40.10">
    <property type="entry name" value="Tetratricopeptide repeat domain"/>
    <property type="match status" value="1"/>
</dbReference>